<comment type="caution">
    <text evidence="2">The sequence shown here is derived from an EMBL/GenBank/DDBJ whole genome shotgun (WGS) entry which is preliminary data.</text>
</comment>
<dbReference type="Gene3D" id="3.90.320.10">
    <property type="match status" value="1"/>
</dbReference>
<name>A0A0G0MB49_9BACT</name>
<accession>A0A0G0MB49</accession>
<dbReference type="Pfam" id="PF12705">
    <property type="entry name" value="PDDEXK_1"/>
    <property type="match status" value="1"/>
</dbReference>
<protein>
    <recommendedName>
        <fullName evidence="1">PD-(D/E)XK endonuclease-like domain-containing protein</fullName>
    </recommendedName>
</protein>
<reference evidence="2 3" key="1">
    <citation type="journal article" date="2015" name="Nature">
        <title>rRNA introns, odd ribosomes, and small enigmatic genomes across a large radiation of phyla.</title>
        <authorList>
            <person name="Brown C.T."/>
            <person name="Hug L.A."/>
            <person name="Thomas B.C."/>
            <person name="Sharon I."/>
            <person name="Castelle C.J."/>
            <person name="Singh A."/>
            <person name="Wilkins M.J."/>
            <person name="Williams K.H."/>
            <person name="Banfield J.F."/>
        </authorList>
    </citation>
    <scope>NUCLEOTIDE SEQUENCE [LARGE SCALE GENOMIC DNA]</scope>
</reference>
<sequence length="225" mass="25717">MYKLSPSDFKYLYEDCKHCYYQKVRGVIKELPSIGMPGVFTKMNTLLQNTIIGMDLREINSKLPAGKIEVKEGFLKSKTIPPTNDCFIGGRFDIASRLDDGTYSVIDFKITDPTEDKIQKFFPQLHAYKFALENPAFGEAKKVSKMGVIAINPEEISFPGEKVVFTAKPLLFEIEEDMDRFFAFISEVSKLVNGPEPPENSDNCKWCYYRLCTTKVKDNQEDIPF</sequence>
<dbReference type="AlphaFoldDB" id="A0A0G0MB49"/>
<dbReference type="InterPro" id="IPR011604">
    <property type="entry name" value="PDDEXK-like_dom_sf"/>
</dbReference>
<evidence type="ECO:0000313" key="2">
    <source>
        <dbReference type="EMBL" id="KKR00433.1"/>
    </source>
</evidence>
<gene>
    <name evidence="2" type="ORF">UT24_C0012G0055</name>
</gene>
<dbReference type="STRING" id="1618574.UT24_C0012G0055"/>
<dbReference type="Proteomes" id="UP000033881">
    <property type="component" value="Unassembled WGS sequence"/>
</dbReference>
<dbReference type="InterPro" id="IPR038726">
    <property type="entry name" value="PDDEXK_AddAB-type"/>
</dbReference>
<feature type="domain" description="PD-(D/E)XK endonuclease-like" evidence="1">
    <location>
        <begin position="86"/>
        <end position="210"/>
    </location>
</feature>
<proteinExistence type="predicted"/>
<organism evidence="2 3">
    <name type="scientific">Candidatus Woesebacteria bacterium GW2011_GWB1_39_12</name>
    <dbReference type="NCBI Taxonomy" id="1618574"/>
    <lineage>
        <taxon>Bacteria</taxon>
        <taxon>Candidatus Woeseibacteriota</taxon>
    </lineage>
</organism>
<evidence type="ECO:0000259" key="1">
    <source>
        <dbReference type="Pfam" id="PF12705"/>
    </source>
</evidence>
<evidence type="ECO:0000313" key="3">
    <source>
        <dbReference type="Proteomes" id="UP000033881"/>
    </source>
</evidence>
<dbReference type="EMBL" id="LBWB01000012">
    <property type="protein sequence ID" value="KKR00433.1"/>
    <property type="molecule type" value="Genomic_DNA"/>
</dbReference>